<organism evidence="2 3">
    <name type="scientific">Companilactobacillus nodensis DSM 19682 = JCM 14932 = NBRC 107160</name>
    <dbReference type="NCBI Taxonomy" id="1423775"/>
    <lineage>
        <taxon>Bacteria</taxon>
        <taxon>Bacillati</taxon>
        <taxon>Bacillota</taxon>
        <taxon>Bacilli</taxon>
        <taxon>Lactobacillales</taxon>
        <taxon>Lactobacillaceae</taxon>
        <taxon>Companilactobacillus</taxon>
    </lineage>
</organism>
<protein>
    <submittedName>
        <fullName evidence="2">Integral membrane protein</fullName>
    </submittedName>
</protein>
<dbReference type="PANTHER" id="PTHR40076:SF1">
    <property type="entry name" value="MEMBRANE PROTEIN"/>
    <property type="match status" value="1"/>
</dbReference>
<dbReference type="EMBL" id="AZDZ01000008">
    <property type="protein sequence ID" value="KRK80172.1"/>
    <property type="molecule type" value="Genomic_DNA"/>
</dbReference>
<dbReference type="STRING" id="1423775.FD03_GL000053"/>
<comment type="caution">
    <text evidence="2">The sequence shown here is derived from an EMBL/GenBank/DDBJ whole genome shotgun (WGS) entry which is preliminary data.</text>
</comment>
<dbReference type="InterPro" id="IPR010380">
    <property type="entry name" value="DUF975"/>
</dbReference>
<dbReference type="Pfam" id="PF06161">
    <property type="entry name" value="DUF975"/>
    <property type="match status" value="1"/>
</dbReference>
<dbReference type="Proteomes" id="UP000051248">
    <property type="component" value="Unassembled WGS sequence"/>
</dbReference>
<feature type="transmembrane region" description="Helical" evidence="1">
    <location>
        <begin position="125"/>
        <end position="143"/>
    </location>
</feature>
<feature type="transmembrane region" description="Helical" evidence="1">
    <location>
        <begin position="12"/>
        <end position="30"/>
    </location>
</feature>
<keyword evidence="3" id="KW-1185">Reference proteome</keyword>
<dbReference type="PATRIC" id="fig|1423775.4.peg.53"/>
<evidence type="ECO:0000313" key="3">
    <source>
        <dbReference type="Proteomes" id="UP000051248"/>
    </source>
</evidence>
<keyword evidence="1" id="KW-0812">Transmembrane</keyword>
<name>A0A0R1K9M7_9LACO</name>
<evidence type="ECO:0000313" key="2">
    <source>
        <dbReference type="EMBL" id="KRK80172.1"/>
    </source>
</evidence>
<sequence length="254" mass="29035">MAHKTFFKDIKGNIALNIFPILMRLIAMYFGTRIYNSWLAQLGVSMNNPEEASKKLTAITQQMATDPSTATKYALSLTPGSNVVVYAFLIFFVLVCAGVGYAMVDKMRNPDYEINAFKDSLQIFGNRYFFPTLFITVLLGIFVEAGLSFYLIPGIWFFLMFSQSFYVLKDDVDKTGKWSLRMAFASFGRSARVIRGHKTTLLFICIEFFLWEIINLMTHEILSIWLHPYEQLTLAAFYTKISELDKAESDQKAA</sequence>
<accession>A0A0R1K9M7</accession>
<feature type="transmembrane region" description="Helical" evidence="1">
    <location>
        <begin position="149"/>
        <end position="168"/>
    </location>
</feature>
<reference evidence="2 3" key="1">
    <citation type="journal article" date="2015" name="Genome Announc.">
        <title>Expanding the biotechnology potential of lactobacilli through comparative genomics of 213 strains and associated genera.</title>
        <authorList>
            <person name="Sun Z."/>
            <person name="Harris H.M."/>
            <person name="McCann A."/>
            <person name="Guo C."/>
            <person name="Argimon S."/>
            <person name="Zhang W."/>
            <person name="Yang X."/>
            <person name="Jeffery I.B."/>
            <person name="Cooney J.C."/>
            <person name="Kagawa T.F."/>
            <person name="Liu W."/>
            <person name="Song Y."/>
            <person name="Salvetti E."/>
            <person name="Wrobel A."/>
            <person name="Rasinkangas P."/>
            <person name="Parkhill J."/>
            <person name="Rea M.C."/>
            <person name="O'Sullivan O."/>
            <person name="Ritari J."/>
            <person name="Douillard F.P."/>
            <person name="Paul Ross R."/>
            <person name="Yang R."/>
            <person name="Briner A.E."/>
            <person name="Felis G.E."/>
            <person name="de Vos W.M."/>
            <person name="Barrangou R."/>
            <person name="Klaenhammer T.R."/>
            <person name="Caufield P.W."/>
            <person name="Cui Y."/>
            <person name="Zhang H."/>
            <person name="O'Toole P.W."/>
        </authorList>
    </citation>
    <scope>NUCLEOTIDE SEQUENCE [LARGE SCALE GENOMIC DNA]</scope>
    <source>
        <strain evidence="2 3">DSM 19682</strain>
    </source>
</reference>
<keyword evidence="1" id="KW-0472">Membrane</keyword>
<keyword evidence="1" id="KW-1133">Transmembrane helix</keyword>
<proteinExistence type="predicted"/>
<feature type="transmembrane region" description="Helical" evidence="1">
    <location>
        <begin position="83"/>
        <end position="104"/>
    </location>
</feature>
<dbReference type="AlphaFoldDB" id="A0A0R1K9M7"/>
<evidence type="ECO:0000256" key="1">
    <source>
        <dbReference type="SAM" id="Phobius"/>
    </source>
</evidence>
<dbReference type="PANTHER" id="PTHR40076">
    <property type="entry name" value="MEMBRANE PROTEIN-RELATED"/>
    <property type="match status" value="1"/>
</dbReference>
<gene>
    <name evidence="2" type="ORF">FD03_GL000053</name>
</gene>
<dbReference type="eggNOG" id="COG5523">
    <property type="taxonomic scope" value="Bacteria"/>
</dbReference>